<evidence type="ECO:0000313" key="3">
    <source>
        <dbReference type="Proteomes" id="UP000004956"/>
    </source>
</evidence>
<reference evidence="2 3" key="1">
    <citation type="submission" date="2011-11" db="EMBL/GenBank/DDBJ databases">
        <authorList>
            <person name="Weinstock G."/>
            <person name="Sodergren E."/>
            <person name="Clifton S."/>
            <person name="Fulton L."/>
            <person name="Fulton B."/>
            <person name="Courtney L."/>
            <person name="Fronick C."/>
            <person name="Harrison M."/>
            <person name="Strong C."/>
            <person name="Farmer C."/>
            <person name="Delahaunty K."/>
            <person name="Markovic C."/>
            <person name="Hall O."/>
            <person name="Minx P."/>
            <person name="Tomlinson C."/>
            <person name="Mitreva M."/>
            <person name="Hou S."/>
            <person name="Chen J."/>
            <person name="Wollam A."/>
            <person name="Pepin K.H."/>
            <person name="Johnson M."/>
            <person name="Bhonagiri V."/>
            <person name="Zhang X."/>
            <person name="Suruliraj S."/>
            <person name="Warren W."/>
            <person name="Chinwalla A."/>
            <person name="Mardis E.R."/>
            <person name="Wilson R.K."/>
        </authorList>
    </citation>
    <scope>NUCLEOTIDE SEQUENCE [LARGE SCALE GENOMIC DNA]</scope>
    <source>
        <strain evidence="2 3">YIT 11816</strain>
    </source>
</reference>
<gene>
    <name evidence="2" type="ORF">HMPREF9440_00217</name>
</gene>
<dbReference type="RefSeq" id="WP_008540608.1">
    <property type="nucleotide sequence ID" value="NZ_JH604860.1"/>
</dbReference>
<dbReference type="AlphaFoldDB" id="H3KBX0"/>
<evidence type="ECO:0000313" key="2">
    <source>
        <dbReference type="EMBL" id="EHY32378.1"/>
    </source>
</evidence>
<evidence type="ECO:0000256" key="1">
    <source>
        <dbReference type="SAM" id="MobiDB-lite"/>
    </source>
</evidence>
<proteinExistence type="predicted"/>
<dbReference type="STRING" id="762967.HMPREF9440_00217"/>
<keyword evidence="2" id="KW-0689">Ribosomal protein</keyword>
<keyword evidence="3" id="KW-1185">Reference proteome</keyword>
<feature type="compositionally biased region" description="Low complexity" evidence="1">
    <location>
        <begin position="91"/>
        <end position="103"/>
    </location>
</feature>
<comment type="caution">
    <text evidence="2">The sequence shown here is derived from an EMBL/GenBank/DDBJ whole genome shotgun (WGS) entry which is preliminary data.</text>
</comment>
<protein>
    <submittedName>
        <fullName evidence="2">50S ribosomal protein L15P domain protein</fullName>
    </submittedName>
</protein>
<dbReference type="HOGENOM" id="CLU_2036864_0_0_4"/>
<dbReference type="EMBL" id="AFBQ01000028">
    <property type="protein sequence ID" value="EHY32378.1"/>
    <property type="molecule type" value="Genomic_DNA"/>
</dbReference>
<name>H3KBX0_9BURK</name>
<accession>H3KBX0</accession>
<dbReference type="GO" id="GO:0005840">
    <property type="term" value="C:ribosome"/>
    <property type="evidence" value="ECO:0007669"/>
    <property type="project" value="UniProtKB-KW"/>
</dbReference>
<feature type="region of interest" description="Disordered" evidence="1">
    <location>
        <begin position="90"/>
        <end position="121"/>
    </location>
</feature>
<dbReference type="PATRIC" id="fig|762967.3.peg.184"/>
<keyword evidence="2" id="KW-0687">Ribonucleoprotein</keyword>
<dbReference type="Proteomes" id="UP000004956">
    <property type="component" value="Unassembled WGS sequence"/>
</dbReference>
<organism evidence="2 3">
    <name type="scientific">Sutterella parvirubra YIT 11816</name>
    <dbReference type="NCBI Taxonomy" id="762967"/>
    <lineage>
        <taxon>Bacteria</taxon>
        <taxon>Pseudomonadati</taxon>
        <taxon>Pseudomonadota</taxon>
        <taxon>Betaproteobacteria</taxon>
        <taxon>Burkholderiales</taxon>
        <taxon>Sutterellaceae</taxon>
        <taxon>Sutterella</taxon>
    </lineage>
</organism>
<sequence length="121" mass="12454">MNQTIRTFALVAAGLLAAALFLFALSLALGMALLGVIALFAAWAASPEDTKAFLKTARGMVDGWVAAIVKMVEDAGGLMREVLSRWDGKAAAEPQPGEAAGKAQVVEAEESAEAPARGPKA</sequence>